<reference evidence="6" key="1">
    <citation type="submission" date="2025-08" db="UniProtKB">
        <authorList>
            <consortium name="RefSeq"/>
        </authorList>
    </citation>
    <scope>IDENTIFICATION</scope>
    <source>
        <tissue evidence="6">Gonads</tissue>
    </source>
</reference>
<dbReference type="OrthoDB" id="438431at2759"/>
<dbReference type="SUPFAM" id="SSF48452">
    <property type="entry name" value="TPR-like"/>
    <property type="match status" value="1"/>
</dbReference>
<evidence type="ECO:0000256" key="2">
    <source>
        <dbReference type="SAM" id="MobiDB-lite"/>
    </source>
</evidence>
<dbReference type="InterPro" id="IPR027443">
    <property type="entry name" value="IPNS-like_sf"/>
</dbReference>
<feature type="domain" description="Aspartyl/asparaginy/proline hydroxylase" evidence="4">
    <location>
        <begin position="700"/>
        <end position="851"/>
    </location>
</feature>
<feature type="compositionally biased region" description="Acidic residues" evidence="2">
    <location>
        <begin position="307"/>
        <end position="330"/>
    </location>
</feature>
<feature type="region of interest" description="Disordered" evidence="2">
    <location>
        <begin position="93"/>
        <end position="250"/>
    </location>
</feature>
<dbReference type="FunCoup" id="A0A6J2YGR7">
    <property type="interactions" value="430"/>
</dbReference>
<dbReference type="Pfam" id="PF13181">
    <property type="entry name" value="TPR_8"/>
    <property type="match status" value="1"/>
</dbReference>
<feature type="transmembrane region" description="Helical" evidence="3">
    <location>
        <begin position="42"/>
        <end position="63"/>
    </location>
</feature>
<feature type="compositionally biased region" description="Polar residues" evidence="2">
    <location>
        <begin position="285"/>
        <end position="296"/>
    </location>
</feature>
<dbReference type="AlphaFoldDB" id="A0A6J2YGR7"/>
<proteinExistence type="inferred from homology"/>
<dbReference type="InParanoid" id="A0A6J2YGR7"/>
<dbReference type="KEGG" id="soy:115887117"/>
<protein>
    <submittedName>
        <fullName evidence="6">Aspartyl/asparaginyl beta-hydroxylase isoform X1</fullName>
    </submittedName>
</protein>
<feature type="compositionally biased region" description="Acidic residues" evidence="2">
    <location>
        <begin position="111"/>
        <end position="120"/>
    </location>
</feature>
<evidence type="ECO:0000259" key="4">
    <source>
        <dbReference type="Pfam" id="PF05118"/>
    </source>
</evidence>
<feature type="compositionally biased region" description="Acidic residues" evidence="2">
    <location>
        <begin position="128"/>
        <end position="141"/>
    </location>
</feature>
<keyword evidence="3" id="KW-1133">Transmembrane helix</keyword>
<evidence type="ECO:0000313" key="5">
    <source>
        <dbReference type="Proteomes" id="UP000504635"/>
    </source>
</evidence>
<dbReference type="GO" id="GO:0062101">
    <property type="term" value="F:peptidyl-aspartic acid 3-dioxygenase activity"/>
    <property type="evidence" value="ECO:0007669"/>
    <property type="project" value="InterPro"/>
</dbReference>
<dbReference type="InterPro" id="IPR011990">
    <property type="entry name" value="TPR-like_helical_dom_sf"/>
</dbReference>
<dbReference type="PANTHER" id="PTHR12366:SF29">
    <property type="entry name" value="ASPARTYL BETA-HYDROXYLASE, ISOFORM L"/>
    <property type="match status" value="1"/>
</dbReference>
<gene>
    <name evidence="6" type="primary">LOC115887117</name>
</gene>
<feature type="compositionally biased region" description="Acidic residues" evidence="2">
    <location>
        <begin position="148"/>
        <end position="174"/>
    </location>
</feature>
<dbReference type="PANTHER" id="PTHR12366">
    <property type="entry name" value="ASPARTYL/ASPARAGINYL BETA-HYDROXYLASE"/>
    <property type="match status" value="1"/>
</dbReference>
<dbReference type="InterPro" id="IPR019734">
    <property type="entry name" value="TPR_rpt"/>
</dbReference>
<dbReference type="InterPro" id="IPR007803">
    <property type="entry name" value="Asp/Arg/Pro-Hydrxlase"/>
</dbReference>
<feature type="region of interest" description="Disordered" evidence="2">
    <location>
        <begin position="272"/>
        <end position="356"/>
    </location>
</feature>
<dbReference type="Pfam" id="PF05118">
    <property type="entry name" value="Asp_Arg_Hydrox"/>
    <property type="match status" value="1"/>
</dbReference>
<accession>A0A6J2YGR7</accession>
<feature type="compositionally biased region" description="Basic and acidic residues" evidence="2">
    <location>
        <begin position="331"/>
        <end position="342"/>
    </location>
</feature>
<name>A0A6J2YGR7_SITOR</name>
<feature type="compositionally biased region" description="Basic and acidic residues" evidence="2">
    <location>
        <begin position="93"/>
        <end position="110"/>
    </location>
</feature>
<sequence length="864" mass="99614">MSGEVRKRKDKKKRKDEDLSLGASNEDLNIHVYKEGSTGGNICAKIVFVLLFSALIVLIGLIVKENQGLNELEHVPVESRFSQIFEGWVEKNSGEHDEDHQDSHQLSHEHDDDDEDDHNESEEHPAEVSEEEQSQEYEDESVPQSEERTEETEEEPQSEVEEDDDNTVEEENESEEKSNSVEEEEDESKNAPDESTEDNDQADAEEEEVNEETAAADEEPDSSTEKIEVEQEEVPVIEKVEDVKPKESSGLATKIGVGVALLTVAYNVFLRKRRPDPLEIKPSQDNEPTPNISRRNTIIPPPTLQEVEADLPDLEYEEEAYSEQEDDYSDEDSHSEHRSAREEYEDLRETYTSSMTPEGEFDAKLKKFENDVLKDEEDLLEEEDLEEDINNEEIESEEDYDDEDEELLKRLEAKYGKLGRDVNVGDESESEGEYEHSDITNVRDYEIKSDLDAAQEHLKKNVAYANKLFEALLQKYPNSPRSLFGKAQALDIMAEQQQRNDLLQQALHYYSRALKVSDIPDQLFVIAAERYIDRARFLGQYSKAVNVHWKLIERFPDNATYLNNLAVTYLTVNSVDEARTVLKRVLGKWPNDGFALVHYGFILKTTDNLLQESIDYMSRGLKTKAQGVVDGRFYFHLGDALSRLNKPDEAMKVYEEGVKEKVFMSKYQRSLYNVPRLTAKPWWSLEDLPSYKNLFSMLKDNWKKIREEGLSALNSQGYFEDEAENLKDTGTWKQFELFARSRKHKKNCEKSPVTCGIIQSFPDASNCKRGQTKFSVMHPNTHVWPHCGPTNCRLRIHLGLKVPPNTFIRVAEQIRSWKEGDVIIFDDSFEHEVWHNGTDLRLVLIIDVWHPELTSSEKNRLSYI</sequence>
<keyword evidence="5" id="KW-1185">Reference proteome</keyword>
<dbReference type="SUPFAM" id="SSF51197">
    <property type="entry name" value="Clavaminate synthase-like"/>
    <property type="match status" value="1"/>
</dbReference>
<dbReference type="Gene3D" id="1.25.40.10">
    <property type="entry name" value="Tetratricopeptide repeat domain"/>
    <property type="match status" value="1"/>
</dbReference>
<dbReference type="GeneID" id="115887117"/>
<dbReference type="RefSeq" id="XP_030762304.1">
    <property type="nucleotide sequence ID" value="XM_030906444.1"/>
</dbReference>
<dbReference type="Pfam" id="PF13432">
    <property type="entry name" value="TPR_16"/>
    <property type="match status" value="1"/>
</dbReference>
<evidence type="ECO:0000313" key="6">
    <source>
        <dbReference type="RefSeq" id="XP_030762304.1"/>
    </source>
</evidence>
<dbReference type="Proteomes" id="UP000504635">
    <property type="component" value="Unplaced"/>
</dbReference>
<keyword evidence="3" id="KW-0812">Transmembrane</keyword>
<dbReference type="InterPro" id="IPR039038">
    <property type="entry name" value="ASPH"/>
</dbReference>
<feature type="compositionally biased region" description="Basic and acidic residues" evidence="2">
    <location>
        <begin position="236"/>
        <end position="247"/>
    </location>
</feature>
<dbReference type="Gene3D" id="2.60.120.330">
    <property type="entry name" value="B-lactam Antibiotic, Isopenicillin N Synthase, Chain"/>
    <property type="match status" value="1"/>
</dbReference>
<feature type="compositionally biased region" description="Basic and acidic residues" evidence="2">
    <location>
        <begin position="275"/>
        <end position="284"/>
    </location>
</feature>
<feature type="compositionally biased region" description="Acidic residues" evidence="2">
    <location>
        <begin position="194"/>
        <end position="222"/>
    </location>
</feature>
<dbReference type="GO" id="GO:0005783">
    <property type="term" value="C:endoplasmic reticulum"/>
    <property type="evidence" value="ECO:0007669"/>
    <property type="project" value="TreeGrafter"/>
</dbReference>
<dbReference type="SMART" id="SM00028">
    <property type="entry name" value="TPR"/>
    <property type="match status" value="3"/>
</dbReference>
<evidence type="ECO:0000256" key="1">
    <source>
        <dbReference type="ARBA" id="ARBA00007730"/>
    </source>
</evidence>
<evidence type="ECO:0000256" key="3">
    <source>
        <dbReference type="SAM" id="Phobius"/>
    </source>
</evidence>
<organism evidence="5 6">
    <name type="scientific">Sitophilus oryzae</name>
    <name type="common">Rice weevil</name>
    <name type="synonym">Curculio oryzae</name>
    <dbReference type="NCBI Taxonomy" id="7048"/>
    <lineage>
        <taxon>Eukaryota</taxon>
        <taxon>Metazoa</taxon>
        <taxon>Ecdysozoa</taxon>
        <taxon>Arthropoda</taxon>
        <taxon>Hexapoda</taxon>
        <taxon>Insecta</taxon>
        <taxon>Pterygota</taxon>
        <taxon>Neoptera</taxon>
        <taxon>Endopterygota</taxon>
        <taxon>Coleoptera</taxon>
        <taxon>Polyphaga</taxon>
        <taxon>Cucujiformia</taxon>
        <taxon>Curculionidae</taxon>
        <taxon>Dryophthorinae</taxon>
        <taxon>Sitophilus</taxon>
    </lineage>
</organism>
<keyword evidence="3" id="KW-0472">Membrane</keyword>
<comment type="similarity">
    <text evidence="1">Belongs to the aspartyl/asparaginyl beta-hydroxylase family.</text>
</comment>